<evidence type="ECO:0000256" key="4">
    <source>
        <dbReference type="ARBA" id="ARBA00012312"/>
    </source>
</evidence>
<dbReference type="EC" id="1.14.14.17" evidence="4 10"/>
<keyword evidence="5 10" id="KW-0285">Flavoprotein</keyword>
<feature type="transmembrane region" description="Helical" evidence="10">
    <location>
        <begin position="35"/>
        <end position="57"/>
    </location>
</feature>
<evidence type="ECO:0000256" key="8">
    <source>
        <dbReference type="ARBA" id="ARBA00023002"/>
    </source>
</evidence>
<evidence type="ECO:0000256" key="5">
    <source>
        <dbReference type="ARBA" id="ARBA00022630"/>
    </source>
</evidence>
<reference evidence="12" key="1">
    <citation type="journal article" date="2021" name="Open Biol.">
        <title>Shared evolutionary footprints suggest mitochondrial oxidative damage underlies multiple complex I losses in fungi.</title>
        <authorList>
            <person name="Schikora-Tamarit M.A."/>
            <person name="Marcet-Houben M."/>
            <person name="Nosek J."/>
            <person name="Gabaldon T."/>
        </authorList>
    </citation>
    <scope>NUCLEOTIDE SEQUENCE</scope>
    <source>
        <strain evidence="12">NCAIM Y.01608</strain>
    </source>
</reference>
<dbReference type="PRINTS" id="PR00420">
    <property type="entry name" value="RNGMNOXGNASE"/>
</dbReference>
<evidence type="ECO:0000256" key="3">
    <source>
        <dbReference type="ARBA" id="ARBA00008802"/>
    </source>
</evidence>
<feature type="transmembrane region" description="Helical" evidence="10">
    <location>
        <begin position="439"/>
        <end position="460"/>
    </location>
</feature>
<dbReference type="GO" id="GO:0005789">
    <property type="term" value="C:endoplasmic reticulum membrane"/>
    <property type="evidence" value="ECO:0007669"/>
    <property type="project" value="UniProtKB-SubCell"/>
</dbReference>
<evidence type="ECO:0000256" key="10">
    <source>
        <dbReference type="RuleBase" id="RU367121"/>
    </source>
</evidence>
<evidence type="ECO:0000256" key="9">
    <source>
        <dbReference type="ARBA" id="ARBA00023136"/>
    </source>
</evidence>
<organism evidence="12 13">
    <name type="scientific">Ogataea polymorpha</name>
    <dbReference type="NCBI Taxonomy" id="460523"/>
    <lineage>
        <taxon>Eukaryota</taxon>
        <taxon>Fungi</taxon>
        <taxon>Dikarya</taxon>
        <taxon>Ascomycota</taxon>
        <taxon>Saccharomycotina</taxon>
        <taxon>Pichiomycetes</taxon>
        <taxon>Pichiales</taxon>
        <taxon>Pichiaceae</taxon>
        <taxon>Ogataea</taxon>
    </lineage>
</organism>
<dbReference type="SUPFAM" id="SSF51905">
    <property type="entry name" value="FAD/NAD(P)-binding domain"/>
    <property type="match status" value="1"/>
</dbReference>
<dbReference type="Proteomes" id="UP000788993">
    <property type="component" value="Unassembled WGS sequence"/>
</dbReference>
<dbReference type="PANTHER" id="PTHR10835">
    <property type="entry name" value="SQUALENE MONOOXYGENASE"/>
    <property type="match status" value="1"/>
</dbReference>
<dbReference type="Pfam" id="PF08491">
    <property type="entry name" value="SE"/>
    <property type="match status" value="1"/>
</dbReference>
<keyword evidence="8 10" id="KW-0560">Oxidoreductase</keyword>
<sequence length="518" mass="57472">MILVSTLDTSNLIHKVVRKIRSFCAIKGVLLEPFFLMYDVIVVGAGVVGPCIATVMARQGRKVLIAEREWAKPNRIVGELLQPAGVKALKQLGMIGAINNIDAIQVDGYYISYNGCHVEIKYPDKSVLPDIDTEPVPGALKLGNEDKLYTDSTLNMSEWDSTPTVHGVAFHHGDFLMNLRGLCLAEPNVTKVEGNVTELIREDGRVVGVKVAGKDEYRAKLVICCDGIYSKFRKELYKDRQPDVASYFVGLDLEDAELPLKNHGHVILGKHAPILVYQISPRHTRILCAYRGAQLPKQKEVLEYLRSQVLISLPEKLKPSFEKALSAEQNVYKSMPNQYLTAKPNTIPGLIYVGDSLNMRHPLTGGGMTVGLNDAVLLCKLLAPLSSEEFLDEGVMLEKMLTFHGERKPLDAVINTLSIALYTLFAAESKYLELLQRGCFAYFLCGGDCISGPVGLLSGMLQSPGLLFYHFFRVAFYSCYLNFCDKGFLRSPLALWENICTLSIAACVLLPYLIKELM</sequence>
<keyword evidence="10" id="KW-1133">Transmembrane helix</keyword>
<feature type="domain" description="Squalene epoxidase" evidence="11">
    <location>
        <begin position="219"/>
        <end position="496"/>
    </location>
</feature>
<comment type="similarity">
    <text evidence="3 10">Belongs to the squalene monooxygenase family.</text>
</comment>
<feature type="transmembrane region" description="Helical" evidence="10">
    <location>
        <begin position="495"/>
        <end position="514"/>
    </location>
</feature>
<dbReference type="GO" id="GO:0004506">
    <property type="term" value="F:squalene monooxygenase activity"/>
    <property type="evidence" value="ECO:0007669"/>
    <property type="project" value="UniProtKB-UniRule"/>
</dbReference>
<dbReference type="GO" id="GO:0050660">
    <property type="term" value="F:flavin adenine dinucleotide binding"/>
    <property type="evidence" value="ECO:0007669"/>
    <property type="project" value="UniProtKB-UniRule"/>
</dbReference>
<dbReference type="InterPro" id="IPR036188">
    <property type="entry name" value="FAD/NAD-bd_sf"/>
</dbReference>
<evidence type="ECO:0000256" key="2">
    <source>
        <dbReference type="ARBA" id="ARBA00004154"/>
    </source>
</evidence>
<comment type="caution">
    <text evidence="12">The sequence shown here is derived from an EMBL/GenBank/DDBJ whole genome shotgun (WGS) entry which is preliminary data.</text>
</comment>
<keyword evidence="10" id="KW-0256">Endoplasmic reticulum</keyword>
<keyword evidence="13" id="KW-1185">Reference proteome</keyword>
<comment type="subcellular location">
    <subcellularLocation>
        <location evidence="10">Endoplasmic reticulum membrane</location>
        <topology evidence="10">Multi-pass membrane protein</topology>
    </subcellularLocation>
    <subcellularLocation>
        <location evidence="2">Microsome membrane</location>
        <topology evidence="2">Multi-pass membrane protein</topology>
    </subcellularLocation>
</comment>
<comment type="catalytic activity">
    <reaction evidence="10">
        <text>squalene + reduced [NADPH--hemoprotein reductase] + O2 = (S)-2,3-epoxysqualene + oxidized [NADPH--hemoprotein reductase] + H2O + H(+)</text>
        <dbReference type="Rhea" id="RHEA:25282"/>
        <dbReference type="Rhea" id="RHEA-COMP:11964"/>
        <dbReference type="Rhea" id="RHEA-COMP:11965"/>
        <dbReference type="ChEBI" id="CHEBI:15377"/>
        <dbReference type="ChEBI" id="CHEBI:15378"/>
        <dbReference type="ChEBI" id="CHEBI:15379"/>
        <dbReference type="ChEBI" id="CHEBI:15440"/>
        <dbReference type="ChEBI" id="CHEBI:15441"/>
        <dbReference type="ChEBI" id="CHEBI:57618"/>
        <dbReference type="ChEBI" id="CHEBI:58210"/>
        <dbReference type="EC" id="1.14.14.17"/>
    </reaction>
</comment>
<reference evidence="12" key="2">
    <citation type="submission" date="2021-01" db="EMBL/GenBank/DDBJ databases">
        <authorList>
            <person name="Schikora-Tamarit M.A."/>
        </authorList>
    </citation>
    <scope>NUCLEOTIDE SEQUENCE</scope>
    <source>
        <strain evidence="12">NCAIM Y.01608</strain>
    </source>
</reference>
<dbReference type="InterPro" id="IPR013698">
    <property type="entry name" value="Squalene_epoxidase"/>
</dbReference>
<evidence type="ECO:0000256" key="1">
    <source>
        <dbReference type="ARBA" id="ARBA00001974"/>
    </source>
</evidence>
<keyword evidence="7" id="KW-0492">Microsome</keyword>
<evidence type="ECO:0000259" key="11">
    <source>
        <dbReference type="Pfam" id="PF08491"/>
    </source>
</evidence>
<comment type="cofactor">
    <cofactor evidence="1 10">
        <name>FAD</name>
        <dbReference type="ChEBI" id="CHEBI:57692"/>
    </cofactor>
</comment>
<name>A0A9P8NU10_9ASCO</name>
<evidence type="ECO:0000256" key="7">
    <source>
        <dbReference type="ARBA" id="ARBA00022848"/>
    </source>
</evidence>
<dbReference type="EMBL" id="JAEUBD010001504">
    <property type="protein sequence ID" value="KAH3659848.1"/>
    <property type="molecule type" value="Genomic_DNA"/>
</dbReference>
<dbReference type="AlphaFoldDB" id="A0A9P8NU10"/>
<gene>
    <name evidence="12" type="ORF">OGATHE_005893</name>
</gene>
<keyword evidence="9 10" id="KW-0472">Membrane</keyword>
<evidence type="ECO:0000256" key="6">
    <source>
        <dbReference type="ARBA" id="ARBA00022827"/>
    </source>
</evidence>
<dbReference type="InterPro" id="IPR040125">
    <property type="entry name" value="Squalene_monox"/>
</dbReference>
<protein>
    <recommendedName>
        <fullName evidence="4 10">Squalene monooxygenase</fullName>
        <ecNumber evidence="4 10">1.14.14.17</ecNumber>
    </recommendedName>
</protein>
<comment type="function">
    <text evidence="10">Catalyzes the stereospecific oxidation of squalene to (S)-2,3-epoxysqualene, and is considered to be a rate-limiting enzyme in steroid biosynthesis.</text>
</comment>
<accession>A0A9P8NU10</accession>
<keyword evidence="6 10" id="KW-0274">FAD</keyword>
<dbReference type="GO" id="GO:0006696">
    <property type="term" value="P:ergosterol biosynthetic process"/>
    <property type="evidence" value="ECO:0007669"/>
    <property type="project" value="TreeGrafter"/>
</dbReference>
<evidence type="ECO:0000313" key="12">
    <source>
        <dbReference type="EMBL" id="KAH3659848.1"/>
    </source>
</evidence>
<proteinExistence type="inferred from homology"/>
<evidence type="ECO:0000313" key="13">
    <source>
        <dbReference type="Proteomes" id="UP000788993"/>
    </source>
</evidence>
<dbReference type="PANTHER" id="PTHR10835:SF0">
    <property type="entry name" value="SQUALENE MONOOXYGENASE"/>
    <property type="match status" value="1"/>
</dbReference>
<dbReference type="Gene3D" id="3.50.50.60">
    <property type="entry name" value="FAD/NAD(P)-binding domain"/>
    <property type="match status" value="2"/>
</dbReference>
<keyword evidence="10" id="KW-0812">Transmembrane</keyword>